<dbReference type="GO" id="GO:0016874">
    <property type="term" value="F:ligase activity"/>
    <property type="evidence" value="ECO:0007669"/>
    <property type="project" value="UniProtKB-KW"/>
</dbReference>
<dbReference type="EC" id="6.3.2.2" evidence="4"/>
<dbReference type="RefSeq" id="WP_194931493.1">
    <property type="nucleotide sequence ID" value="NZ_JADLZT010000006.1"/>
</dbReference>
<evidence type="ECO:0000256" key="1">
    <source>
        <dbReference type="ARBA" id="ARBA00022598"/>
    </source>
</evidence>
<comment type="function">
    <text evidence="4">ATP-dependent carboxylate-amine ligase which exhibits weak glutamate--cysteine ligase activity.</text>
</comment>
<comment type="caution">
    <text evidence="6">The sequence shown here is derived from an EMBL/GenBank/DDBJ whole genome shotgun (WGS) entry which is preliminary data.</text>
</comment>
<proteinExistence type="inferred from homology"/>
<comment type="similarity">
    <text evidence="4">Belongs to the glutamate--cysteine ligase type 2 family. YbdK subfamily.</text>
</comment>
<comment type="catalytic activity">
    <reaction evidence="4">
        <text>L-cysteine + L-glutamate + ATP = gamma-L-glutamyl-L-cysteine + ADP + phosphate + H(+)</text>
        <dbReference type="Rhea" id="RHEA:13285"/>
        <dbReference type="ChEBI" id="CHEBI:15378"/>
        <dbReference type="ChEBI" id="CHEBI:29985"/>
        <dbReference type="ChEBI" id="CHEBI:30616"/>
        <dbReference type="ChEBI" id="CHEBI:35235"/>
        <dbReference type="ChEBI" id="CHEBI:43474"/>
        <dbReference type="ChEBI" id="CHEBI:58173"/>
        <dbReference type="ChEBI" id="CHEBI:456216"/>
        <dbReference type="EC" id="6.3.2.2"/>
    </reaction>
</comment>
<dbReference type="InterPro" id="IPR050141">
    <property type="entry name" value="GCL_type2/YbdK_subfam"/>
</dbReference>
<keyword evidence="2 4" id="KW-0547">Nucleotide-binding</keyword>
<dbReference type="HAMAP" id="MF_01609">
    <property type="entry name" value="Glu_cys_ligase_2"/>
    <property type="match status" value="1"/>
</dbReference>
<evidence type="ECO:0000313" key="7">
    <source>
        <dbReference type="Proteomes" id="UP001429984"/>
    </source>
</evidence>
<dbReference type="InterPro" id="IPR011793">
    <property type="entry name" value="YbdK"/>
</dbReference>
<keyword evidence="7" id="KW-1185">Reference proteome</keyword>
<evidence type="ECO:0000256" key="2">
    <source>
        <dbReference type="ARBA" id="ARBA00022741"/>
    </source>
</evidence>
<dbReference type="PANTHER" id="PTHR36510">
    <property type="entry name" value="GLUTAMATE--CYSTEINE LIGASE 2-RELATED"/>
    <property type="match status" value="1"/>
</dbReference>
<keyword evidence="3 4" id="KW-0067">ATP-binding</keyword>
<protein>
    <recommendedName>
        <fullName evidence="4">Putative glutamate--cysteine ligase 2</fullName>
        <ecNumber evidence="4">6.3.2.2</ecNumber>
    </recommendedName>
    <alternativeName>
        <fullName evidence="4">Gamma-glutamylcysteine synthetase 2</fullName>
        <shortName evidence="4">GCS 2</shortName>
        <shortName evidence="4">Gamma-GCS 2</shortName>
    </alternativeName>
</protein>
<organism evidence="6 7">
    <name type="scientific">Lysobacter niastensis</name>
    <dbReference type="NCBI Taxonomy" id="380629"/>
    <lineage>
        <taxon>Bacteria</taxon>
        <taxon>Pseudomonadati</taxon>
        <taxon>Pseudomonadota</taxon>
        <taxon>Gammaproteobacteria</taxon>
        <taxon>Lysobacterales</taxon>
        <taxon>Lysobacteraceae</taxon>
        <taxon>Lysobacter</taxon>
    </lineage>
</organism>
<dbReference type="Gene3D" id="3.30.590.20">
    <property type="match status" value="1"/>
</dbReference>
<accession>A0ABS0B9H2</accession>
<evidence type="ECO:0000313" key="6">
    <source>
        <dbReference type="EMBL" id="MBF6024918.1"/>
    </source>
</evidence>
<dbReference type="NCBIfam" id="TIGR02050">
    <property type="entry name" value="gshA_cyan_rel"/>
    <property type="match status" value="1"/>
</dbReference>
<dbReference type="NCBIfam" id="NF010039">
    <property type="entry name" value="PRK13515.1"/>
    <property type="match status" value="1"/>
</dbReference>
<dbReference type="Proteomes" id="UP001429984">
    <property type="component" value="Unassembled WGS sequence"/>
</dbReference>
<sequence length="414" mass="46075">MITIAARQPARGFRAAQRHPLDLTYGIEEEFFLVDPASRDLVTAPPSGFLRECRLKLAERVGEEMLRAQVELTTPILHSSAQALESLAGLRQELGQVAQRHGLALVASGTHPLANWEAHQHTDKPRYDRLVDDYQIVGRRNLVNGLHVHVGIPDGVDRVALMNRLVPWLPVFLSLSTSSPFWNGRRTGLYSYRQAAYDEHPRSGIPDAFEDEAAYAAFVELLARCGAIGDGSFLWWNIRPSTRYPTLELRIADACTRLDDALALAAAFRCLVRAHLRQEGLGVRRTSMSRRVADENRWRAKRYGTAASFIDEEAQAAVGFTEVLERMLALIGPDAQALECEREVAHLRTILRDGTSAHQQLAIYHAERDRFMPRQRALQAVVDWLHETTLAMPQASGAPTPGEGSQELVGAVNA</sequence>
<dbReference type="InterPro" id="IPR014746">
    <property type="entry name" value="Gln_synth/guanido_kin_cat_dom"/>
</dbReference>
<dbReference type="EMBL" id="JADLZT010000006">
    <property type="protein sequence ID" value="MBF6024918.1"/>
    <property type="molecule type" value="Genomic_DNA"/>
</dbReference>
<gene>
    <name evidence="6" type="ORF">IU514_12870</name>
</gene>
<dbReference type="PANTHER" id="PTHR36510:SF1">
    <property type="entry name" value="GLUTAMATE--CYSTEINE LIGASE 2-RELATED"/>
    <property type="match status" value="1"/>
</dbReference>
<evidence type="ECO:0000256" key="3">
    <source>
        <dbReference type="ARBA" id="ARBA00022840"/>
    </source>
</evidence>
<dbReference type="Pfam" id="PF04107">
    <property type="entry name" value="GCS2"/>
    <property type="match status" value="1"/>
</dbReference>
<dbReference type="SUPFAM" id="SSF55931">
    <property type="entry name" value="Glutamine synthetase/guanido kinase"/>
    <property type="match status" value="1"/>
</dbReference>
<evidence type="ECO:0000256" key="5">
    <source>
        <dbReference type="SAM" id="MobiDB-lite"/>
    </source>
</evidence>
<keyword evidence="1 4" id="KW-0436">Ligase</keyword>
<name>A0ABS0B9H2_9GAMM</name>
<evidence type="ECO:0000256" key="4">
    <source>
        <dbReference type="HAMAP-Rule" id="MF_01609"/>
    </source>
</evidence>
<dbReference type="InterPro" id="IPR006336">
    <property type="entry name" value="GCS2"/>
</dbReference>
<reference evidence="6 7" key="1">
    <citation type="submission" date="2020-11" db="EMBL/GenBank/DDBJ databases">
        <title>Draft Genome Sequence and Secondary Metabolite Biosynthetic Potential of the Lysobacter niastensis Type strain DSM 18481.</title>
        <authorList>
            <person name="Turrini P."/>
            <person name="Artuso I."/>
            <person name="Tescari M."/>
            <person name="Lugli G.A."/>
            <person name="Frangipani E."/>
            <person name="Ventura M."/>
            <person name="Visca P."/>
        </authorList>
    </citation>
    <scope>NUCLEOTIDE SEQUENCE [LARGE SCALE GENOMIC DNA]</scope>
    <source>
        <strain evidence="6 7">DSM 18481</strain>
    </source>
</reference>
<feature type="region of interest" description="Disordered" evidence="5">
    <location>
        <begin position="393"/>
        <end position="414"/>
    </location>
</feature>